<reference evidence="2" key="2">
    <citation type="submission" date="2022-12" db="EMBL/GenBank/DDBJ databases">
        <authorList>
            <person name="Sun Q."/>
            <person name="Kim S."/>
        </authorList>
    </citation>
    <scope>NUCLEOTIDE SEQUENCE</scope>
    <source>
        <strain evidence="2">KCTC 12343</strain>
    </source>
</reference>
<dbReference type="CDD" id="cd00090">
    <property type="entry name" value="HTH_ARSR"/>
    <property type="match status" value="1"/>
</dbReference>
<dbReference type="Pfam" id="PF12840">
    <property type="entry name" value="HTH_20"/>
    <property type="match status" value="1"/>
</dbReference>
<dbReference type="InterPro" id="IPR001845">
    <property type="entry name" value="HTH_ArsR_DNA-bd_dom"/>
</dbReference>
<dbReference type="EMBL" id="BMWV01000001">
    <property type="protein sequence ID" value="GGY26802.1"/>
    <property type="molecule type" value="Genomic_DNA"/>
</dbReference>
<dbReference type="SMART" id="SM00418">
    <property type="entry name" value="HTH_ARSR"/>
    <property type="match status" value="1"/>
</dbReference>
<dbReference type="GO" id="GO:0003700">
    <property type="term" value="F:DNA-binding transcription factor activity"/>
    <property type="evidence" value="ECO:0007669"/>
    <property type="project" value="InterPro"/>
</dbReference>
<organism evidence="2 3">
    <name type="scientific">Pseudoduganella albidiflava</name>
    <dbReference type="NCBI Taxonomy" id="321983"/>
    <lineage>
        <taxon>Bacteria</taxon>
        <taxon>Pseudomonadati</taxon>
        <taxon>Pseudomonadota</taxon>
        <taxon>Betaproteobacteria</taxon>
        <taxon>Burkholderiales</taxon>
        <taxon>Oxalobacteraceae</taxon>
        <taxon>Telluria group</taxon>
        <taxon>Pseudoduganella</taxon>
    </lineage>
</organism>
<dbReference type="InterPro" id="IPR011991">
    <property type="entry name" value="ArsR-like_HTH"/>
</dbReference>
<dbReference type="PRINTS" id="PR00778">
    <property type="entry name" value="HTHARSR"/>
</dbReference>
<dbReference type="AlphaFoldDB" id="A0AA87XNQ0"/>
<proteinExistence type="predicted"/>
<feature type="domain" description="HTH arsR-type" evidence="1">
    <location>
        <begin position="10"/>
        <end position="105"/>
    </location>
</feature>
<dbReference type="InterPro" id="IPR036388">
    <property type="entry name" value="WH-like_DNA-bd_sf"/>
</dbReference>
<accession>A0AA87XNQ0</accession>
<dbReference type="Proteomes" id="UP000628442">
    <property type="component" value="Unassembled WGS sequence"/>
</dbReference>
<comment type="caution">
    <text evidence="2">The sequence shown here is derived from an EMBL/GenBank/DDBJ whole genome shotgun (WGS) entry which is preliminary data.</text>
</comment>
<evidence type="ECO:0000313" key="2">
    <source>
        <dbReference type="EMBL" id="GGY26802.1"/>
    </source>
</evidence>
<dbReference type="InterPro" id="IPR036390">
    <property type="entry name" value="WH_DNA-bd_sf"/>
</dbReference>
<dbReference type="PANTHER" id="PTHR38600:SF2">
    <property type="entry name" value="SLL0088 PROTEIN"/>
    <property type="match status" value="1"/>
</dbReference>
<dbReference type="SUPFAM" id="SSF46785">
    <property type="entry name" value="Winged helix' DNA-binding domain"/>
    <property type="match status" value="1"/>
</dbReference>
<gene>
    <name evidence="2" type="ORF">GCM10007387_06050</name>
</gene>
<protein>
    <submittedName>
        <fullName evidence="2">Transcriptional regulator</fullName>
    </submittedName>
</protein>
<sequence length="128" mass="14099">MTIDRDTPILKSMLDHDARLDAVFRALSEPARRAIVLRLSRGSASVSELAEPLAMSLAAVVQHVQALEQSGLVTTHKTGRVRTCMLDPQAIGLAESWLSQRRLQWEGHFDRLGAVLAEDTNPASERKS</sequence>
<dbReference type="Gene3D" id="1.10.10.10">
    <property type="entry name" value="Winged helix-like DNA-binding domain superfamily/Winged helix DNA-binding domain"/>
    <property type="match status" value="1"/>
</dbReference>
<dbReference type="NCBIfam" id="NF033788">
    <property type="entry name" value="HTH_metalloreg"/>
    <property type="match status" value="1"/>
</dbReference>
<evidence type="ECO:0000259" key="1">
    <source>
        <dbReference type="PROSITE" id="PS50987"/>
    </source>
</evidence>
<name>A0AA87XNQ0_9BURK</name>
<reference evidence="2" key="1">
    <citation type="journal article" date="2014" name="Int. J. Syst. Evol. Microbiol.">
        <title>Complete genome sequence of Corynebacterium casei LMG S-19264T (=DSM 44701T), isolated from a smear-ripened cheese.</title>
        <authorList>
            <consortium name="US DOE Joint Genome Institute (JGI-PGF)"/>
            <person name="Walter F."/>
            <person name="Albersmeier A."/>
            <person name="Kalinowski J."/>
            <person name="Ruckert C."/>
        </authorList>
    </citation>
    <scope>NUCLEOTIDE SEQUENCE</scope>
    <source>
        <strain evidence="2">KCTC 12343</strain>
    </source>
</reference>
<evidence type="ECO:0000313" key="3">
    <source>
        <dbReference type="Proteomes" id="UP000628442"/>
    </source>
</evidence>
<dbReference type="PANTHER" id="PTHR38600">
    <property type="entry name" value="TRANSCRIPTIONAL REGULATORY PROTEIN"/>
    <property type="match status" value="1"/>
</dbReference>
<dbReference type="PROSITE" id="PS50987">
    <property type="entry name" value="HTH_ARSR_2"/>
    <property type="match status" value="1"/>
</dbReference>